<dbReference type="InterPro" id="IPR001563">
    <property type="entry name" value="Peptidase_S10"/>
</dbReference>
<evidence type="ECO:0000256" key="1">
    <source>
        <dbReference type="ARBA" id="ARBA00009431"/>
    </source>
</evidence>
<dbReference type="GO" id="GO:0004185">
    <property type="term" value="F:serine-type carboxypeptidase activity"/>
    <property type="evidence" value="ECO:0007669"/>
    <property type="project" value="InterPro"/>
</dbReference>
<organism evidence="7">
    <name type="scientific">Ganoderma boninense</name>
    <dbReference type="NCBI Taxonomy" id="34458"/>
    <lineage>
        <taxon>Eukaryota</taxon>
        <taxon>Fungi</taxon>
        <taxon>Dikarya</taxon>
        <taxon>Basidiomycota</taxon>
        <taxon>Agaricomycotina</taxon>
        <taxon>Agaricomycetes</taxon>
        <taxon>Polyporales</taxon>
        <taxon>Polyporaceae</taxon>
        <taxon>Ganoderma</taxon>
    </lineage>
</organism>
<reference evidence="7" key="1">
    <citation type="submission" date="2019-10" db="EMBL/GenBank/DDBJ databases">
        <authorList>
            <person name="Nor Muhammad N."/>
        </authorList>
    </citation>
    <scope>NUCLEOTIDE SEQUENCE</scope>
</reference>
<keyword evidence="2" id="KW-0121">Carboxypeptidase</keyword>
<name>A0A5K1K0B8_9APHY</name>
<keyword evidence="3" id="KW-0645">Protease</keyword>
<dbReference type="SUPFAM" id="SSF53474">
    <property type="entry name" value="alpha/beta-Hydrolases"/>
    <property type="match status" value="1"/>
</dbReference>
<feature type="transmembrane region" description="Helical" evidence="6">
    <location>
        <begin position="190"/>
        <end position="213"/>
    </location>
</feature>
<dbReference type="AlphaFoldDB" id="A0A5K1K0B8"/>
<dbReference type="Pfam" id="PF00450">
    <property type="entry name" value="Peptidase_S10"/>
    <property type="match status" value="1"/>
</dbReference>
<proteinExistence type="inferred from homology"/>
<dbReference type="GO" id="GO:0006508">
    <property type="term" value="P:proteolysis"/>
    <property type="evidence" value="ECO:0007669"/>
    <property type="project" value="UniProtKB-KW"/>
</dbReference>
<sequence>MAFLTELATNASEKNVAVMLYSGNDDSLVAHRGTEVVIQNTTFGGIQGFSRRPSTPWIDDAGLVGGVVHQERNWTYLLVEGAGHLISYQNPSRAFTVLREYILGHNTTGLLVSGPGGDISVAGGELAALAVDAIQGQTGIAVGSIFTTSTFNYPAATIAAWDAFIATATVATVLPQITGLVQNAQSSGALAAAGGVAVAVVACAAAFAVSLFASV</sequence>
<keyword evidence="4" id="KW-0378">Hydrolase</keyword>
<gene>
    <name evidence="7" type="primary">G4NAJ8</name>
</gene>
<evidence type="ECO:0000256" key="6">
    <source>
        <dbReference type="SAM" id="Phobius"/>
    </source>
</evidence>
<dbReference type="EMBL" id="LR726819">
    <property type="protein sequence ID" value="VWO98234.1"/>
    <property type="molecule type" value="Genomic_DNA"/>
</dbReference>
<keyword evidence="6" id="KW-1133">Transmembrane helix</keyword>
<comment type="similarity">
    <text evidence="1">Belongs to the peptidase S10 family.</text>
</comment>
<dbReference type="Gene3D" id="3.40.50.1820">
    <property type="entry name" value="alpha/beta hydrolase"/>
    <property type="match status" value="1"/>
</dbReference>
<evidence type="ECO:0000313" key="7">
    <source>
        <dbReference type="EMBL" id="VWO98234.1"/>
    </source>
</evidence>
<evidence type="ECO:0000256" key="5">
    <source>
        <dbReference type="ARBA" id="ARBA00023180"/>
    </source>
</evidence>
<evidence type="ECO:0000256" key="3">
    <source>
        <dbReference type="ARBA" id="ARBA00022670"/>
    </source>
</evidence>
<keyword evidence="6" id="KW-0472">Membrane</keyword>
<dbReference type="InterPro" id="IPR029058">
    <property type="entry name" value="AB_hydrolase_fold"/>
</dbReference>
<evidence type="ECO:0000256" key="2">
    <source>
        <dbReference type="ARBA" id="ARBA00022645"/>
    </source>
</evidence>
<keyword evidence="6" id="KW-0812">Transmembrane</keyword>
<evidence type="ECO:0000256" key="4">
    <source>
        <dbReference type="ARBA" id="ARBA00022801"/>
    </source>
</evidence>
<accession>A0A5K1K0B8</accession>
<protein>
    <submittedName>
        <fullName evidence="7">Tyrosine-protein phosphatase YVH1</fullName>
    </submittedName>
</protein>
<keyword evidence="5" id="KW-0325">Glycoprotein</keyword>